<dbReference type="EC" id="2.4.-.-" evidence="11"/>
<feature type="transmembrane region" description="Helical" evidence="8">
    <location>
        <begin position="344"/>
        <end position="365"/>
    </location>
</feature>
<dbReference type="RefSeq" id="WP_380585511.1">
    <property type="nucleotide sequence ID" value="NZ_JBHSQJ010000083.1"/>
</dbReference>
<dbReference type="InterPro" id="IPR050297">
    <property type="entry name" value="LipidA_mod_glycosyltrf_83"/>
</dbReference>
<evidence type="ECO:0000256" key="2">
    <source>
        <dbReference type="ARBA" id="ARBA00022475"/>
    </source>
</evidence>
<dbReference type="PANTHER" id="PTHR33908">
    <property type="entry name" value="MANNOSYLTRANSFERASE YKCB-RELATED"/>
    <property type="match status" value="1"/>
</dbReference>
<protein>
    <submittedName>
        <fullName evidence="11">ArnT family glycosyltransferase</fullName>
        <ecNumber evidence="11">2.4.-.-</ecNumber>
    </submittedName>
</protein>
<keyword evidence="2" id="KW-1003">Cell membrane</keyword>
<dbReference type="EMBL" id="JBHSQJ010000083">
    <property type="protein sequence ID" value="MFC5909589.1"/>
    <property type="molecule type" value="Genomic_DNA"/>
</dbReference>
<keyword evidence="7 8" id="KW-0472">Membrane</keyword>
<keyword evidence="4 11" id="KW-0808">Transferase</keyword>
<comment type="caution">
    <text evidence="11">The sequence shown here is derived from an EMBL/GenBank/DDBJ whole genome shotgun (WGS) entry which is preliminary data.</text>
</comment>
<evidence type="ECO:0000259" key="10">
    <source>
        <dbReference type="Pfam" id="PF24878"/>
    </source>
</evidence>
<evidence type="ECO:0000313" key="11">
    <source>
        <dbReference type="EMBL" id="MFC5909589.1"/>
    </source>
</evidence>
<keyword evidence="12" id="KW-1185">Reference proteome</keyword>
<evidence type="ECO:0000256" key="1">
    <source>
        <dbReference type="ARBA" id="ARBA00004651"/>
    </source>
</evidence>
<evidence type="ECO:0000259" key="9">
    <source>
        <dbReference type="Pfam" id="PF13231"/>
    </source>
</evidence>
<feature type="transmembrane region" description="Helical" evidence="8">
    <location>
        <begin position="82"/>
        <end position="103"/>
    </location>
</feature>
<evidence type="ECO:0000256" key="3">
    <source>
        <dbReference type="ARBA" id="ARBA00022676"/>
    </source>
</evidence>
<evidence type="ECO:0000256" key="6">
    <source>
        <dbReference type="ARBA" id="ARBA00022989"/>
    </source>
</evidence>
<feature type="transmembrane region" description="Helical" evidence="8">
    <location>
        <begin position="377"/>
        <end position="396"/>
    </location>
</feature>
<keyword evidence="5 8" id="KW-0812">Transmembrane</keyword>
<gene>
    <name evidence="11" type="ORF">ACFP3V_20525</name>
</gene>
<dbReference type="GO" id="GO:0016757">
    <property type="term" value="F:glycosyltransferase activity"/>
    <property type="evidence" value="ECO:0007669"/>
    <property type="project" value="UniProtKB-KW"/>
</dbReference>
<feature type="transmembrane region" description="Helical" evidence="8">
    <location>
        <begin position="317"/>
        <end position="338"/>
    </location>
</feature>
<dbReference type="PANTHER" id="PTHR33908:SF3">
    <property type="entry name" value="UNDECAPRENYL PHOSPHATE-ALPHA-4-AMINO-4-DEOXY-L-ARABINOSE ARABINOSYL TRANSFERASE"/>
    <property type="match status" value="1"/>
</dbReference>
<name>A0ABW1G7F6_9ACTN</name>
<proteinExistence type="predicted"/>
<keyword evidence="3 11" id="KW-0328">Glycosyltransferase</keyword>
<reference evidence="12" key="1">
    <citation type="journal article" date="2019" name="Int. J. Syst. Evol. Microbiol.">
        <title>The Global Catalogue of Microorganisms (GCM) 10K type strain sequencing project: providing services to taxonomists for standard genome sequencing and annotation.</title>
        <authorList>
            <consortium name="The Broad Institute Genomics Platform"/>
            <consortium name="The Broad Institute Genome Sequencing Center for Infectious Disease"/>
            <person name="Wu L."/>
            <person name="Ma J."/>
        </authorList>
    </citation>
    <scope>NUCLEOTIDE SEQUENCE [LARGE SCALE GENOMIC DNA]</scope>
    <source>
        <strain evidence="12">JCM 4816</strain>
    </source>
</reference>
<comment type="subcellular location">
    <subcellularLocation>
        <location evidence="1">Cell membrane</location>
        <topology evidence="1">Multi-pass membrane protein</topology>
    </subcellularLocation>
</comment>
<keyword evidence="6 8" id="KW-1133">Transmembrane helix</keyword>
<evidence type="ECO:0000256" key="7">
    <source>
        <dbReference type="ARBA" id="ARBA00023136"/>
    </source>
</evidence>
<dbReference type="Pfam" id="PF13231">
    <property type="entry name" value="PMT_2"/>
    <property type="match status" value="1"/>
</dbReference>
<evidence type="ECO:0000313" key="12">
    <source>
        <dbReference type="Proteomes" id="UP001596174"/>
    </source>
</evidence>
<feature type="transmembrane region" description="Helical" evidence="8">
    <location>
        <begin position="402"/>
        <end position="420"/>
    </location>
</feature>
<dbReference type="Proteomes" id="UP001596174">
    <property type="component" value="Unassembled WGS sequence"/>
</dbReference>
<evidence type="ECO:0000256" key="4">
    <source>
        <dbReference type="ARBA" id="ARBA00022679"/>
    </source>
</evidence>
<dbReference type="InterPro" id="IPR038731">
    <property type="entry name" value="RgtA/B/C-like"/>
</dbReference>
<feature type="transmembrane region" description="Helical" evidence="8">
    <location>
        <begin position="427"/>
        <end position="448"/>
    </location>
</feature>
<accession>A0ABW1G7F6</accession>
<dbReference type="Pfam" id="PF24878">
    <property type="entry name" value="YkcB_C"/>
    <property type="match status" value="1"/>
</dbReference>
<feature type="transmembrane region" description="Helical" evidence="8">
    <location>
        <begin position="206"/>
        <end position="226"/>
    </location>
</feature>
<organism evidence="11 12">
    <name type="scientific">Streptacidiphilus monticola</name>
    <dbReference type="NCBI Taxonomy" id="2161674"/>
    <lineage>
        <taxon>Bacteria</taxon>
        <taxon>Bacillati</taxon>
        <taxon>Actinomycetota</taxon>
        <taxon>Actinomycetes</taxon>
        <taxon>Kitasatosporales</taxon>
        <taxon>Streptomycetaceae</taxon>
        <taxon>Streptacidiphilus</taxon>
    </lineage>
</organism>
<dbReference type="InterPro" id="IPR056785">
    <property type="entry name" value="YkcA/B-like_C"/>
</dbReference>
<feature type="domain" description="Putative mannosyltransferase YkcA/B-like C-terminal" evidence="10">
    <location>
        <begin position="480"/>
        <end position="562"/>
    </location>
</feature>
<evidence type="ECO:0000256" key="8">
    <source>
        <dbReference type="SAM" id="Phobius"/>
    </source>
</evidence>
<sequence>MVLTDRQGRVLLWALAAVAAATYCWDWQHARYHAFYADAVRSMAGSWKAFAYGAFDPGATITIDKLPGYLWPQALSARLLGFHPWTLLLPQAVFGVLCVLVLFRTVRRWTRSPGAALLAAAAFTVTPVVAGLFRTVTEDPLFTLLLLLAADATLRAALTGRLRSLLAAAVWTGLAFQAKMLEAWVVLPVLGGVHLLAAPGAPRLRLRNLAVAGVTAVALSFSYTAAVDLTPVQQRPYVDGTSDDSAWTMVIGYNFASRFGSDLPGSLPPAMGGDDGGLTKLLHKGLASQVDWLYPVAGLSAVLGIRRRRGRPRTDRLRAGHLLWGSWALLFTLVFSVGSVAGHSYYLGVLALPLAALTGAGTAELWRAYRDRTGEAWALPTAVGTTACWGLVLALRYPSFRIWAPVVSGLLALAAVTLLLRRIRPAAGLALGVAAMLLVPAVWTASVFTTRYGHSWLGTVGPSARGGGVSDRLTAGQRRLYRYLTRHQHGAGYLMAVAGWSRATPYILAEGARVLPLGGYTGLVAAPGLAAFRADVAHGTVRYVLFTPLSTPGADPIIRFVRHRCAVQEQTDASGDTLYLCRPSEVTAAF</sequence>
<feature type="transmembrane region" description="Helical" evidence="8">
    <location>
        <begin position="115"/>
        <end position="134"/>
    </location>
</feature>
<feature type="domain" description="Glycosyltransferase RgtA/B/C/D-like" evidence="9">
    <location>
        <begin position="66"/>
        <end position="219"/>
    </location>
</feature>
<evidence type="ECO:0000256" key="5">
    <source>
        <dbReference type="ARBA" id="ARBA00022692"/>
    </source>
</evidence>